<proteinExistence type="predicted"/>
<reference evidence="1 2" key="1">
    <citation type="submission" date="2015-11" db="EMBL/GenBank/DDBJ databases">
        <authorList>
            <person name="Sahl J."/>
            <person name="Wagner D."/>
            <person name="Keim P."/>
        </authorList>
    </citation>
    <scope>NUCLEOTIDE SEQUENCE [LARGE SCALE GENOMIC DNA]</scope>
    <source>
        <strain evidence="1 2">AZ-4-2-10-S1-D7</strain>
    </source>
</reference>
<protein>
    <submittedName>
        <fullName evidence="1">Uncharacterized protein</fullName>
    </submittedName>
</protein>
<organism evidence="1 2">
    <name type="scientific">Burkholderia anthina</name>
    <dbReference type="NCBI Taxonomy" id="179879"/>
    <lineage>
        <taxon>Bacteria</taxon>
        <taxon>Pseudomonadati</taxon>
        <taxon>Pseudomonadota</taxon>
        <taxon>Betaproteobacteria</taxon>
        <taxon>Burkholderiales</taxon>
        <taxon>Burkholderiaceae</taxon>
        <taxon>Burkholderia</taxon>
        <taxon>Burkholderia cepacia complex</taxon>
    </lineage>
</organism>
<dbReference type="Proteomes" id="UP000070434">
    <property type="component" value="Chromosome 1"/>
</dbReference>
<evidence type="ECO:0000313" key="2">
    <source>
        <dbReference type="Proteomes" id="UP000070434"/>
    </source>
</evidence>
<name>A0AAW3Q078_9BURK</name>
<gene>
    <name evidence="1" type="ORF">WS64_03295</name>
</gene>
<dbReference type="AlphaFoldDB" id="A0AAW3Q078"/>
<sequence length="68" mass="7688">MYEADAVTAVMGHHKANVGLTWHDARILLAARRYAPRRRRAAMPVCACQRCAPRIVGFMRRGIRAIRA</sequence>
<comment type="caution">
    <text evidence="1">The sequence shown here is derived from an EMBL/GenBank/DDBJ whole genome shotgun (WGS) entry which is preliminary data.</text>
</comment>
<dbReference type="EMBL" id="LNJP01000001">
    <property type="protein sequence ID" value="KWZ34633.1"/>
    <property type="molecule type" value="Genomic_DNA"/>
</dbReference>
<accession>A0AAW3Q078</accession>
<evidence type="ECO:0000313" key="1">
    <source>
        <dbReference type="EMBL" id="KWZ34633.1"/>
    </source>
</evidence>